<keyword evidence="3" id="KW-0436">Ligase</keyword>
<sequence>MTTRIGTTARPVVSRGRIRELRGATTRASASQGAAQASRSSAATRLSPVVLVFAITLFLPFHWYLGPVTMSPTRLVLLVMLLPCLVMWLNGKAGRMLVSDFAILGYGLWCSVSLAAVHGLETGVESGGIMFVETVAPYFLARCFIRSAAQMLAAIRVLFVLVALLLPFAIYEAVTHQTFLLDFFQRFLPSHPPTMNEPRWGLRRVQAVFEHPILYGVTCGALLAFVHLVMGQSQSAVTKFRRSAAIWFTAFLSLSAGPLSALMAQTMLIGWDRILKNYAHRWQLVWIGIAAMYLLISMVSNQSVPAFYLTHFSFDQASAYYRILIWEYGTQSAMNNPLFGVGFNRWERPIWMPPSLDMFWLYHAVIYGIPAAFFMFLAFGSMVWSIGFKKGLPEDLLPYKTAFLITMTGYFLVGWTVHFWGSTYILFIFLLGSCSWLLDARPGPVANLRSRVTTAPSTRAPPPRRAGTARPATSGRG</sequence>
<evidence type="ECO:0000313" key="3">
    <source>
        <dbReference type="EMBL" id="NVP56831.1"/>
    </source>
</evidence>
<keyword evidence="2" id="KW-0812">Transmembrane</keyword>
<organism evidence="3 4">
    <name type="scientific">Mycoplana rhizolycopersici</name>
    <dbReference type="NCBI Taxonomy" id="2746702"/>
    <lineage>
        <taxon>Bacteria</taxon>
        <taxon>Pseudomonadati</taxon>
        <taxon>Pseudomonadota</taxon>
        <taxon>Alphaproteobacteria</taxon>
        <taxon>Hyphomicrobiales</taxon>
        <taxon>Rhizobiaceae</taxon>
        <taxon>Mycoplana</taxon>
    </lineage>
</organism>
<feature type="transmembrane region" description="Helical" evidence="2">
    <location>
        <begin position="284"/>
        <end position="308"/>
    </location>
</feature>
<dbReference type="GO" id="GO:0016874">
    <property type="term" value="F:ligase activity"/>
    <property type="evidence" value="ECO:0007669"/>
    <property type="project" value="UniProtKB-KW"/>
</dbReference>
<feature type="transmembrane region" description="Helical" evidence="2">
    <location>
        <begin position="46"/>
        <end position="65"/>
    </location>
</feature>
<dbReference type="Proteomes" id="UP000659172">
    <property type="component" value="Unassembled WGS sequence"/>
</dbReference>
<feature type="transmembrane region" description="Helical" evidence="2">
    <location>
        <begin position="359"/>
        <end position="384"/>
    </location>
</feature>
<evidence type="ECO:0000256" key="2">
    <source>
        <dbReference type="SAM" id="Phobius"/>
    </source>
</evidence>
<protein>
    <submittedName>
        <fullName evidence="3">O-antigen ligase domain-containing protein</fullName>
    </submittedName>
</protein>
<feature type="transmembrane region" description="Helical" evidence="2">
    <location>
        <begin position="419"/>
        <end position="438"/>
    </location>
</feature>
<feature type="compositionally biased region" description="Low complexity" evidence="1">
    <location>
        <begin position="465"/>
        <end position="477"/>
    </location>
</feature>
<feature type="transmembrane region" description="Helical" evidence="2">
    <location>
        <begin position="213"/>
        <end position="232"/>
    </location>
</feature>
<keyword evidence="2" id="KW-0472">Membrane</keyword>
<comment type="caution">
    <text evidence="3">The sequence shown here is derived from an EMBL/GenBank/DDBJ whole genome shotgun (WGS) entry which is preliminary data.</text>
</comment>
<name>A0ABX2QHL3_9HYPH</name>
<feature type="transmembrane region" description="Helical" evidence="2">
    <location>
        <begin position="152"/>
        <end position="171"/>
    </location>
</feature>
<feature type="transmembrane region" description="Helical" evidence="2">
    <location>
        <begin position="101"/>
        <end position="120"/>
    </location>
</feature>
<dbReference type="EMBL" id="JABXYK010000009">
    <property type="protein sequence ID" value="NVP56831.1"/>
    <property type="molecule type" value="Genomic_DNA"/>
</dbReference>
<feature type="region of interest" description="Disordered" evidence="1">
    <location>
        <begin position="451"/>
        <end position="477"/>
    </location>
</feature>
<proteinExistence type="predicted"/>
<gene>
    <name evidence="3" type="ORF">HV823_16365</name>
</gene>
<accession>A0ABX2QHL3</accession>
<reference evidence="3 4" key="1">
    <citation type="submission" date="2020-06" db="EMBL/GenBank/DDBJ databases">
        <title>Rhizobium sp.nov. isolated from the tomato plant.</title>
        <authorList>
            <person name="Thin K.K."/>
            <person name="Zhang X."/>
            <person name="He S."/>
        </authorList>
    </citation>
    <scope>NUCLEOTIDE SEQUENCE [LARGE SCALE GENOMIC DNA]</scope>
    <source>
        <strain evidence="3 4">DBTS2</strain>
    </source>
</reference>
<dbReference type="RefSeq" id="WP_176950794.1">
    <property type="nucleotide sequence ID" value="NZ_JABXYK010000009.1"/>
</dbReference>
<feature type="transmembrane region" description="Helical" evidence="2">
    <location>
        <begin position="71"/>
        <end position="89"/>
    </location>
</feature>
<evidence type="ECO:0000313" key="4">
    <source>
        <dbReference type="Proteomes" id="UP000659172"/>
    </source>
</evidence>
<evidence type="ECO:0000256" key="1">
    <source>
        <dbReference type="SAM" id="MobiDB-lite"/>
    </source>
</evidence>
<feature type="transmembrane region" description="Helical" evidence="2">
    <location>
        <begin position="244"/>
        <end position="264"/>
    </location>
</feature>
<keyword evidence="4" id="KW-1185">Reference proteome</keyword>
<keyword evidence="2" id="KW-1133">Transmembrane helix</keyword>